<evidence type="ECO:0000259" key="6">
    <source>
        <dbReference type="Pfam" id="PF03168"/>
    </source>
</evidence>
<comment type="subcellular location">
    <subcellularLocation>
        <location evidence="1">Membrane</location>
        <topology evidence="1">Single-pass membrane protein</topology>
    </subcellularLocation>
</comment>
<evidence type="ECO:0000256" key="4">
    <source>
        <dbReference type="ARBA" id="ARBA00023136"/>
    </source>
</evidence>
<dbReference type="AlphaFoldDB" id="A0AAE0A8V2"/>
<reference evidence="7" key="1">
    <citation type="journal article" date="2023" name="Plant J.">
        <title>Genome sequences and population genomics provide insights into the demographic history, inbreeding, and mutation load of two 'living fossil' tree species of Dipteronia.</title>
        <authorList>
            <person name="Feng Y."/>
            <person name="Comes H.P."/>
            <person name="Chen J."/>
            <person name="Zhu S."/>
            <person name="Lu R."/>
            <person name="Zhang X."/>
            <person name="Li P."/>
            <person name="Qiu J."/>
            <person name="Olsen K.M."/>
            <person name="Qiu Y."/>
        </authorList>
    </citation>
    <scope>NUCLEOTIDE SEQUENCE</scope>
    <source>
        <strain evidence="7">NBL</strain>
    </source>
</reference>
<dbReference type="Pfam" id="PF03168">
    <property type="entry name" value="LEA_2"/>
    <property type="match status" value="1"/>
</dbReference>
<evidence type="ECO:0000256" key="1">
    <source>
        <dbReference type="ARBA" id="ARBA00004167"/>
    </source>
</evidence>
<keyword evidence="2 5" id="KW-0812">Transmembrane</keyword>
<keyword evidence="3 5" id="KW-1133">Transmembrane helix</keyword>
<evidence type="ECO:0000313" key="8">
    <source>
        <dbReference type="Proteomes" id="UP001281410"/>
    </source>
</evidence>
<dbReference type="Gene3D" id="2.60.40.1820">
    <property type="match status" value="1"/>
</dbReference>
<evidence type="ECO:0000256" key="2">
    <source>
        <dbReference type="ARBA" id="ARBA00022692"/>
    </source>
</evidence>
<dbReference type="Proteomes" id="UP001281410">
    <property type="component" value="Unassembled WGS sequence"/>
</dbReference>
<accession>A0AAE0A8V2</accession>
<evidence type="ECO:0000256" key="5">
    <source>
        <dbReference type="SAM" id="Phobius"/>
    </source>
</evidence>
<protein>
    <recommendedName>
        <fullName evidence="6">Late embryogenesis abundant protein LEA-2 subgroup domain-containing protein</fullName>
    </recommendedName>
</protein>
<dbReference type="InterPro" id="IPR044839">
    <property type="entry name" value="NDR1-like"/>
</dbReference>
<dbReference type="InterPro" id="IPR004864">
    <property type="entry name" value="LEA_2"/>
</dbReference>
<evidence type="ECO:0000313" key="7">
    <source>
        <dbReference type="EMBL" id="KAK3205869.1"/>
    </source>
</evidence>
<dbReference type="PANTHER" id="PTHR31234:SF39">
    <property type="entry name" value="HARPIN-INDUCED PROTEIN 1 CONTAINING PROTEIN, EXPRESSED"/>
    <property type="match status" value="1"/>
</dbReference>
<dbReference type="EMBL" id="JANJYJ010000006">
    <property type="protein sequence ID" value="KAK3205869.1"/>
    <property type="molecule type" value="Genomic_DNA"/>
</dbReference>
<evidence type="ECO:0000256" key="3">
    <source>
        <dbReference type="ARBA" id="ARBA00022989"/>
    </source>
</evidence>
<sequence>MHTSTDTSHPPPQPSAATATRQKHTGLFRCIAFFLLALIVIVGITVLVVWIVIKPKRLVYSIEDGSIQNFSLNNNHLNSTFNFVIRAHNPNSRASIYYDSIEVSVAYDDQNIAFNTLEPFHQPTRNVTRLKTGIVAENAALSGSVSKDLKLEKASGDVELDVHLKAKIRFKVGIWKSGHRTLRILCSPVTVHFSKSKSFQRTYCDIDL</sequence>
<proteinExistence type="predicted"/>
<organism evidence="7 8">
    <name type="scientific">Dipteronia sinensis</name>
    <dbReference type="NCBI Taxonomy" id="43782"/>
    <lineage>
        <taxon>Eukaryota</taxon>
        <taxon>Viridiplantae</taxon>
        <taxon>Streptophyta</taxon>
        <taxon>Embryophyta</taxon>
        <taxon>Tracheophyta</taxon>
        <taxon>Spermatophyta</taxon>
        <taxon>Magnoliopsida</taxon>
        <taxon>eudicotyledons</taxon>
        <taxon>Gunneridae</taxon>
        <taxon>Pentapetalae</taxon>
        <taxon>rosids</taxon>
        <taxon>malvids</taxon>
        <taxon>Sapindales</taxon>
        <taxon>Sapindaceae</taxon>
        <taxon>Hippocastanoideae</taxon>
        <taxon>Acereae</taxon>
        <taxon>Dipteronia</taxon>
    </lineage>
</organism>
<gene>
    <name evidence="7" type="ORF">Dsin_019915</name>
</gene>
<keyword evidence="8" id="KW-1185">Reference proteome</keyword>
<dbReference type="PANTHER" id="PTHR31234">
    <property type="entry name" value="LATE EMBRYOGENESIS ABUNDANT (LEA) HYDROXYPROLINE-RICH GLYCOPROTEIN FAMILY"/>
    <property type="match status" value="1"/>
</dbReference>
<dbReference type="GO" id="GO:0005886">
    <property type="term" value="C:plasma membrane"/>
    <property type="evidence" value="ECO:0007669"/>
    <property type="project" value="TreeGrafter"/>
</dbReference>
<comment type="caution">
    <text evidence="7">The sequence shown here is derived from an EMBL/GenBank/DDBJ whole genome shotgun (WGS) entry which is preliminary data.</text>
</comment>
<dbReference type="GO" id="GO:0098542">
    <property type="term" value="P:defense response to other organism"/>
    <property type="evidence" value="ECO:0007669"/>
    <property type="project" value="InterPro"/>
</dbReference>
<feature type="domain" description="Late embryogenesis abundant protein LEA-2 subgroup" evidence="6">
    <location>
        <begin position="85"/>
        <end position="183"/>
    </location>
</feature>
<keyword evidence="4 5" id="KW-0472">Membrane</keyword>
<name>A0AAE0A8V2_9ROSI</name>
<feature type="transmembrane region" description="Helical" evidence="5">
    <location>
        <begin position="31"/>
        <end position="53"/>
    </location>
</feature>